<proteinExistence type="predicted"/>
<organism evidence="1 2">
    <name type="scientific">Panagrolaimus sp. PS1159</name>
    <dbReference type="NCBI Taxonomy" id="55785"/>
    <lineage>
        <taxon>Eukaryota</taxon>
        <taxon>Metazoa</taxon>
        <taxon>Ecdysozoa</taxon>
        <taxon>Nematoda</taxon>
        <taxon>Chromadorea</taxon>
        <taxon>Rhabditida</taxon>
        <taxon>Tylenchina</taxon>
        <taxon>Panagrolaimomorpha</taxon>
        <taxon>Panagrolaimoidea</taxon>
        <taxon>Panagrolaimidae</taxon>
        <taxon>Panagrolaimus</taxon>
    </lineage>
</organism>
<dbReference type="WBParaSite" id="PS1159_v2.g8459.t1">
    <property type="protein sequence ID" value="PS1159_v2.g8459.t1"/>
    <property type="gene ID" value="PS1159_v2.g8459"/>
</dbReference>
<sequence length="596" mass="69642">MSLKAAYHLPFRYSYSNLLNYHLRSKVSVQTCIFYRHKHSHVQQKCQSVSTFAVPLSLNPQDEKIQKIKKCSNELDSSFENTKEAFKSKTNLELIRGLFVFHLCSIDFLVRNNQRILQFMRKFLGAAIFKRILKLSFYGHFVAGENTKELLPIVRKMRKFGVQSIMDYSVESDSLQNIEEKAASEIVCEKKILKITEKEFDKIIKIFLKCVDTVANATKREGFAAIKLTALGRPQLFTKYSEMIVQLQTFFKAITGSTDNDIFLNKISKEEFLKRLEEFQIKIDNQIFEDWFKMLDTDEDGFIDYYDWEALLNEKKELIQMFTSFNVRTGKVEPLIQQFTEIEEQEFSNMTDRLFHLADYAKSAGVGIMIDAEQTYYQPAISRITIDLMKKYNQDSCQIMNTYQAYLKKTLSTIEHDLRLSQRENFYFGCKLVRGAYMEEESKRAADRGYENPLNPSYEATNEMYNKCLERIIKEHHNENNKNKISVMVASHNEESIRKAIRILKDEVIEPSENVIYFAQLYGMCDQISFSLGQAGYPAFKYVPYGPVEEVLPYLSRRALENGSMLQNLAKERKLLWKELKRRLLSGQIIHRVPIA</sequence>
<accession>A0AC35GTH4</accession>
<protein>
    <submittedName>
        <fullName evidence="2">Proline dehydrogenase</fullName>
    </submittedName>
</protein>
<reference evidence="2" key="1">
    <citation type="submission" date="2022-11" db="UniProtKB">
        <authorList>
            <consortium name="WormBaseParasite"/>
        </authorList>
    </citation>
    <scope>IDENTIFICATION</scope>
</reference>
<evidence type="ECO:0000313" key="1">
    <source>
        <dbReference type="Proteomes" id="UP000887580"/>
    </source>
</evidence>
<name>A0AC35GTH4_9BILA</name>
<evidence type="ECO:0000313" key="2">
    <source>
        <dbReference type="WBParaSite" id="PS1159_v2.g8459.t1"/>
    </source>
</evidence>
<dbReference type="Proteomes" id="UP000887580">
    <property type="component" value="Unplaced"/>
</dbReference>